<keyword evidence="2" id="KW-0378">Hydrolase</keyword>
<dbReference type="PROSITE" id="PS50007">
    <property type="entry name" value="PIPLC_X_DOMAIN"/>
    <property type="match status" value="1"/>
</dbReference>
<dbReference type="InterPro" id="IPR051578">
    <property type="entry name" value="GDPD"/>
</dbReference>
<feature type="domain" description="GP-PDE" evidence="7">
    <location>
        <begin position="873"/>
        <end position="1218"/>
    </location>
</feature>
<sequence length="1224" mass="137827">MKFGKTFANHRTPEWSTQYVGYKSLKKMIKEITRLQESMYRTYNKNNYDGTGPPTKMRDSSNSAQNYLDSPKIKKLLGSFFFAIDRDIEKVDSFYNSQYVEYKKRFERLLSSNQFNEIKLTLGVNANAEDAVVQTLLAKDSREMNRLLRGASQSNRIPYHKDDLVEIQSILAELRNQFRNLKWYAELNKRAFSKILKKLDKKVGTNRQVSTMETRILPLPFADDSFITKDLSSLKTIWEQVTLKINHYETVIKDSSPNSNAGENMEFFKIISVFIEEDDSKGLIRELTNLYLELPLVPTRIMINVLNKAAISKSLACVDAILKVIPSLNDSDDINKRNFFHHHVIAIGKLIGRQDVLGRKRKTQPSKYTNNDGEIITELKTLHMTLSVLTDSDAAVEKEKSFADSLSYILKELPVHLIPCLFQHDNYKRTPLHYSCQYGLSEITALIIKLMKEWNIWDEFPIDDASVFGDSESLTPLHLSVLGAHPRTAEVLLQSLNPNVKLRSSSLLHLATEWNNYPLLHVLLSSKRFDISYQDNELHETPIYLACRLNFFEAAVCLLYNGADPEIREKIFGWTPVFVAAAEGFKNIVSLLIDNHADFDIEDEGGWTPMEHAVLRGHLDVADMVQIKDVLVTHPHSQLNSSNEDKETLNQTNTERLNGRSGDGNGVNKGSLGKLAGPIKSYGHRFLNNSESLILVTLGSNDTRNEGPSISLNQEVLAKIIGLETDCALSLVISCTDSIDKPSVLLDLPLEDTVDAVDFKVPFKVDYSHTLSFDIVPTYGTRSLEPHNKVDGQNNNNNDHVMGRGVSLLNKSYNSVGVNRSVVNGNVTTPIIANHTLEVLGMIRFEYIIITPFEHPKLPLERTETYWKSLVSTRVIGHRGLGKNNPNKSLQIGENTVESFIMAASLGASYVEFDVQLTKDSVPVVYHDFLVAETGVDIPMHELTLEQFLDLNNADKEHIQGGSGHSARHVNGVEMALQKNRRRSVDDSDVSTLRRAWDLHDVDPEERAKNSHWSNNRMRLTKTFKKNNFKGNARGHSIASSFVTLKELFKKIPANVGFNIECKFPMLDEAEEEELGQVMMEMNHWVDTVLKIVFDNANGRDIIFSSFHPDVCIMLSLKQPVIPILFLTEGGSQQMADLRASSLQNGIRFAKKWNLLGIVSAAAPILKAPRLAQVVKSNGLVCVTYGVDNNDPENASIQIEAGVDAVIVDSVLAIRRGLTKKNEK</sequence>
<feature type="domain" description="SPX" evidence="6">
    <location>
        <begin position="1"/>
        <end position="213"/>
    </location>
</feature>
<dbReference type="GeneID" id="80927573"/>
<dbReference type="InterPro" id="IPR057506">
    <property type="entry name" value="C2_GPCPD1"/>
</dbReference>
<dbReference type="AlphaFoldDB" id="A0AA35NP10"/>
<dbReference type="Gene3D" id="3.20.20.190">
    <property type="entry name" value="Phosphatidylinositol (PI) phosphodiesterase"/>
    <property type="match status" value="1"/>
</dbReference>
<gene>
    <name evidence="8" type="primary">SKDI16G1650</name>
    <name evidence="8" type="ORF">SKDI_16G1650</name>
</gene>
<dbReference type="InterPro" id="IPR004331">
    <property type="entry name" value="SPX_dom"/>
</dbReference>
<feature type="region of interest" description="Disordered" evidence="5">
    <location>
        <begin position="44"/>
        <end position="64"/>
    </location>
</feature>
<evidence type="ECO:0000313" key="9">
    <source>
        <dbReference type="Proteomes" id="UP001162087"/>
    </source>
</evidence>
<evidence type="ECO:0000256" key="2">
    <source>
        <dbReference type="ARBA" id="ARBA00022801"/>
    </source>
</evidence>
<evidence type="ECO:0000259" key="7">
    <source>
        <dbReference type="PROSITE" id="PS51704"/>
    </source>
</evidence>
<evidence type="ECO:0000256" key="5">
    <source>
        <dbReference type="SAM" id="MobiDB-lite"/>
    </source>
</evidence>
<feature type="repeat" description="ANK" evidence="4">
    <location>
        <begin position="572"/>
        <end position="604"/>
    </location>
</feature>
<dbReference type="Pfam" id="PF03009">
    <property type="entry name" value="GDPD"/>
    <property type="match status" value="1"/>
</dbReference>
<evidence type="ECO:0000256" key="4">
    <source>
        <dbReference type="PROSITE-ProRule" id="PRU00023"/>
    </source>
</evidence>
<evidence type="ECO:0000259" key="6">
    <source>
        <dbReference type="PROSITE" id="PS51382"/>
    </source>
</evidence>
<keyword evidence="1" id="KW-0677">Repeat</keyword>
<proteinExistence type="predicted"/>
<dbReference type="PROSITE" id="PS51382">
    <property type="entry name" value="SPX"/>
    <property type="match status" value="1"/>
</dbReference>
<evidence type="ECO:0000256" key="1">
    <source>
        <dbReference type="ARBA" id="ARBA00022737"/>
    </source>
</evidence>
<evidence type="ECO:0000313" key="8">
    <source>
        <dbReference type="EMBL" id="CAI4053230.1"/>
    </source>
</evidence>
<dbReference type="SUPFAM" id="SSF51695">
    <property type="entry name" value="PLC-like phosphodiesterases"/>
    <property type="match status" value="1"/>
</dbReference>
<dbReference type="PROSITE" id="PS50088">
    <property type="entry name" value="ANK_REPEAT"/>
    <property type="match status" value="1"/>
</dbReference>
<organism evidence="8 9">
    <name type="scientific">Saccharomyces kudriavzevii (strain ATCC MYA-4449 / AS 2.2408 / CBS 8840 / NBRC 1802 / NCYC 2889)</name>
    <name type="common">Yeast</name>
    <dbReference type="NCBI Taxonomy" id="226230"/>
    <lineage>
        <taxon>Eukaryota</taxon>
        <taxon>Fungi</taxon>
        <taxon>Dikarya</taxon>
        <taxon>Ascomycota</taxon>
        <taxon>Saccharomycotina</taxon>
        <taxon>Saccharomycetes</taxon>
        <taxon>Saccharomycetales</taxon>
        <taxon>Saccharomycetaceae</taxon>
        <taxon>Saccharomyces</taxon>
    </lineage>
</organism>
<dbReference type="GO" id="GO:0046475">
    <property type="term" value="P:glycerophospholipid catabolic process"/>
    <property type="evidence" value="ECO:0007669"/>
    <property type="project" value="TreeGrafter"/>
</dbReference>
<feature type="region of interest" description="Disordered" evidence="5">
    <location>
        <begin position="636"/>
        <end position="669"/>
    </location>
</feature>
<dbReference type="Proteomes" id="UP001162087">
    <property type="component" value="Chromosome 16"/>
</dbReference>
<dbReference type="InterPro" id="IPR030395">
    <property type="entry name" value="GP_PDE_dom"/>
</dbReference>
<dbReference type="InterPro" id="IPR036770">
    <property type="entry name" value="Ankyrin_rpt-contain_sf"/>
</dbReference>
<dbReference type="RefSeq" id="XP_056085530.1">
    <property type="nucleotide sequence ID" value="XM_056231742.1"/>
</dbReference>
<name>A0AA35NP10_SACK1</name>
<dbReference type="Pfam" id="PF03105">
    <property type="entry name" value="SPX"/>
    <property type="match status" value="2"/>
</dbReference>
<dbReference type="InterPro" id="IPR017946">
    <property type="entry name" value="PLC-like_Pdiesterase_TIM-brl"/>
</dbReference>
<evidence type="ECO:0000256" key="3">
    <source>
        <dbReference type="ARBA" id="ARBA00023043"/>
    </source>
</evidence>
<dbReference type="Pfam" id="PF12796">
    <property type="entry name" value="Ank_2"/>
    <property type="match status" value="1"/>
</dbReference>
<dbReference type="EMBL" id="OX365911">
    <property type="protein sequence ID" value="CAI4053230.1"/>
    <property type="molecule type" value="Genomic_DNA"/>
</dbReference>
<dbReference type="PANTHER" id="PTHR22958">
    <property type="entry name" value="GLYCEROPHOSPHORYL DIESTER PHOSPHODIESTERASE"/>
    <property type="match status" value="1"/>
</dbReference>
<dbReference type="PANTHER" id="PTHR22958:SF1">
    <property type="entry name" value="GLYCEROPHOSPHOCHOLINE PHOSPHODIESTERASE GPCPD1"/>
    <property type="match status" value="1"/>
</dbReference>
<evidence type="ECO:0008006" key="10">
    <source>
        <dbReference type="Google" id="ProtNLM"/>
    </source>
</evidence>
<dbReference type="PROSITE" id="PS50297">
    <property type="entry name" value="ANK_REP_REGION"/>
    <property type="match status" value="1"/>
</dbReference>
<dbReference type="CDD" id="cd08606">
    <property type="entry name" value="GDPD_YPL110cp_fungi"/>
    <property type="match status" value="1"/>
</dbReference>
<dbReference type="SUPFAM" id="SSF48403">
    <property type="entry name" value="Ankyrin repeat"/>
    <property type="match status" value="1"/>
</dbReference>
<protein>
    <recommendedName>
        <fullName evidence="10">GDE1-like protein</fullName>
    </recommendedName>
</protein>
<keyword evidence="9" id="KW-1185">Reference proteome</keyword>
<accession>A0AA35NP10</accession>
<dbReference type="SMART" id="SM00248">
    <property type="entry name" value="ANK"/>
    <property type="match status" value="7"/>
</dbReference>
<dbReference type="PROSITE" id="PS51704">
    <property type="entry name" value="GP_PDE"/>
    <property type="match status" value="1"/>
</dbReference>
<dbReference type="GO" id="GO:0047389">
    <property type="term" value="F:glycerophosphocholine phosphodiesterase activity"/>
    <property type="evidence" value="ECO:0007669"/>
    <property type="project" value="TreeGrafter"/>
</dbReference>
<reference evidence="8" key="1">
    <citation type="submission" date="2022-10" db="EMBL/GenBank/DDBJ databases">
        <authorList>
            <person name="Byrne P K."/>
        </authorList>
    </citation>
    <scope>NUCLEOTIDE SEQUENCE</scope>
    <source>
        <strain evidence="8">IFO1802</strain>
    </source>
</reference>
<dbReference type="Gene3D" id="1.25.40.20">
    <property type="entry name" value="Ankyrin repeat-containing domain"/>
    <property type="match status" value="1"/>
</dbReference>
<dbReference type="Pfam" id="PF25329">
    <property type="entry name" value="C2_GDE1"/>
    <property type="match status" value="1"/>
</dbReference>
<dbReference type="CDD" id="cd14484">
    <property type="entry name" value="SPX_GDE1_like"/>
    <property type="match status" value="1"/>
</dbReference>
<keyword evidence="3 4" id="KW-0040">ANK repeat</keyword>
<dbReference type="InterPro" id="IPR002110">
    <property type="entry name" value="Ankyrin_rpt"/>
</dbReference>